<dbReference type="Pfam" id="PF01464">
    <property type="entry name" value="SLT"/>
    <property type="match status" value="1"/>
</dbReference>
<name>A0A2S6HU72_9FIRM</name>
<dbReference type="Proteomes" id="UP000237749">
    <property type="component" value="Unassembled WGS sequence"/>
</dbReference>
<evidence type="ECO:0000313" key="3">
    <source>
        <dbReference type="Proteomes" id="UP000237749"/>
    </source>
</evidence>
<proteinExistence type="predicted"/>
<sequence length="252" mass="28687">MADDIKDYQMSDAIWNLYIYIMEKRELTKKNNRNKVFIKGAIVKVHPSKELKKVNGSDSIWIKVFYDGSNIAWIAKEVLEELPQPVTDYKYQYNWDKSQYVTRDFKNKVAGVAKELGLDPDDLMTVMAFESGLNPAQKNMAGGSATGLVQFMPMVAEELNTTTNELSKMSGVEKLDYVFGYLYPQKGKISTLGDIYMRILCPEAIGKDSGYILYSSGTNEYTKNKGLDFNKDGKITKQEAVQRVLNIRNNYN</sequence>
<gene>
    <name evidence="2" type="ORF">BXY41_104192</name>
</gene>
<dbReference type="AlphaFoldDB" id="A0A2S6HU72"/>
<keyword evidence="3" id="KW-1185">Reference proteome</keyword>
<organism evidence="2 3">
    <name type="scientific">Lacrimispora xylanisolvens</name>
    <dbReference type="NCBI Taxonomy" id="384636"/>
    <lineage>
        <taxon>Bacteria</taxon>
        <taxon>Bacillati</taxon>
        <taxon>Bacillota</taxon>
        <taxon>Clostridia</taxon>
        <taxon>Lachnospirales</taxon>
        <taxon>Lachnospiraceae</taxon>
        <taxon>Lacrimispora</taxon>
    </lineage>
</organism>
<feature type="domain" description="Transglycosylase SLT" evidence="1">
    <location>
        <begin position="114"/>
        <end position="164"/>
    </location>
</feature>
<comment type="caution">
    <text evidence="2">The sequence shown here is derived from an EMBL/GenBank/DDBJ whole genome shotgun (WGS) entry which is preliminary data.</text>
</comment>
<accession>A0A2S6HU72</accession>
<dbReference type="OrthoDB" id="9815002at2"/>
<dbReference type="InterPro" id="IPR023346">
    <property type="entry name" value="Lysozyme-like_dom_sf"/>
</dbReference>
<protein>
    <submittedName>
        <fullName evidence="2">Transglycosylase-like protein with SLT domain</fullName>
    </submittedName>
</protein>
<reference evidence="2 3" key="1">
    <citation type="submission" date="2018-02" db="EMBL/GenBank/DDBJ databases">
        <title>Genomic Encyclopedia of Archaeal and Bacterial Type Strains, Phase II (KMG-II): from individual species to whole genera.</title>
        <authorList>
            <person name="Goeker M."/>
        </authorList>
    </citation>
    <scope>NUCLEOTIDE SEQUENCE [LARGE SCALE GENOMIC DNA]</scope>
    <source>
        <strain evidence="2 3">DSM 3808</strain>
    </source>
</reference>
<dbReference type="EMBL" id="PTJA01000004">
    <property type="protein sequence ID" value="PPK81390.1"/>
    <property type="molecule type" value="Genomic_DNA"/>
</dbReference>
<dbReference type="InterPro" id="IPR008258">
    <property type="entry name" value="Transglycosylase_SLT_dom_1"/>
</dbReference>
<dbReference type="SUPFAM" id="SSF53955">
    <property type="entry name" value="Lysozyme-like"/>
    <property type="match status" value="1"/>
</dbReference>
<dbReference type="Gene3D" id="1.10.530.10">
    <property type="match status" value="1"/>
</dbReference>
<evidence type="ECO:0000259" key="1">
    <source>
        <dbReference type="Pfam" id="PF01464"/>
    </source>
</evidence>
<evidence type="ECO:0000313" key="2">
    <source>
        <dbReference type="EMBL" id="PPK81390.1"/>
    </source>
</evidence>
<dbReference type="RefSeq" id="WP_104436484.1">
    <property type="nucleotide sequence ID" value="NZ_PTJA01000004.1"/>
</dbReference>